<sequence>MSLKDPDSKFDDLQARIDRARGESLPEPAPRTSGGAGGLATALRLSSELFAGVIVGGGLGYFVDRFAGTSPFGLIVFILIGFAAGTTNLVRAASRRTNGPGTPPETRSGG</sequence>
<keyword evidence="3" id="KW-0812">Transmembrane</keyword>
<comment type="similarity">
    <text evidence="1">Belongs to the bacterial AtpI family.</text>
</comment>
<dbReference type="AlphaFoldDB" id="A0A4R7C957"/>
<keyword evidence="1" id="KW-0375">Hydrogen ion transport</keyword>
<evidence type="ECO:0000256" key="2">
    <source>
        <dbReference type="SAM" id="MobiDB-lite"/>
    </source>
</evidence>
<evidence type="ECO:0000313" key="4">
    <source>
        <dbReference type="EMBL" id="TDR94552.1"/>
    </source>
</evidence>
<feature type="compositionally biased region" description="Basic and acidic residues" evidence="2">
    <location>
        <begin position="1"/>
        <end position="24"/>
    </location>
</feature>
<evidence type="ECO:0000256" key="3">
    <source>
        <dbReference type="SAM" id="Phobius"/>
    </source>
</evidence>
<keyword evidence="5" id="KW-1185">Reference proteome</keyword>
<dbReference type="OrthoDB" id="15401at2"/>
<proteinExistence type="inferred from homology"/>
<keyword evidence="3" id="KW-1133">Transmembrane helix</keyword>
<protein>
    <recommendedName>
        <fullName evidence="1">ATP synthase protein I</fullName>
    </recommendedName>
</protein>
<keyword evidence="1" id="KW-0813">Transport</keyword>
<dbReference type="Pfam" id="PF09527">
    <property type="entry name" value="ATPase_gene1"/>
    <property type="match status" value="1"/>
</dbReference>
<keyword evidence="1 3" id="KW-0472">Membrane</keyword>
<feature type="transmembrane region" description="Helical" evidence="3">
    <location>
        <begin position="69"/>
        <end position="90"/>
    </location>
</feature>
<keyword evidence="1" id="KW-0406">Ion transport</keyword>
<dbReference type="InterPro" id="IPR016989">
    <property type="entry name" value="Atp1_alphaprobac"/>
</dbReference>
<dbReference type="EMBL" id="SNZR01000011">
    <property type="protein sequence ID" value="TDR94552.1"/>
    <property type="molecule type" value="Genomic_DNA"/>
</dbReference>
<dbReference type="GO" id="GO:0045259">
    <property type="term" value="C:proton-transporting ATP synthase complex"/>
    <property type="evidence" value="ECO:0007669"/>
    <property type="project" value="UniProtKB-UniRule"/>
</dbReference>
<organism evidence="4 5">
    <name type="scientific">Enterovirga rhinocerotis</name>
    <dbReference type="NCBI Taxonomy" id="1339210"/>
    <lineage>
        <taxon>Bacteria</taxon>
        <taxon>Pseudomonadati</taxon>
        <taxon>Pseudomonadota</taxon>
        <taxon>Alphaproteobacteria</taxon>
        <taxon>Hyphomicrobiales</taxon>
        <taxon>Methylobacteriaceae</taxon>
        <taxon>Enterovirga</taxon>
    </lineage>
</organism>
<evidence type="ECO:0000256" key="1">
    <source>
        <dbReference type="PIRNR" id="PIRNR032126"/>
    </source>
</evidence>
<dbReference type="RefSeq" id="WP_133769433.1">
    <property type="nucleotide sequence ID" value="NZ_SNZR01000011.1"/>
</dbReference>
<dbReference type="GO" id="GO:1902600">
    <property type="term" value="P:proton transmembrane transport"/>
    <property type="evidence" value="ECO:0007669"/>
    <property type="project" value="UniProtKB-KW"/>
</dbReference>
<evidence type="ECO:0000313" key="5">
    <source>
        <dbReference type="Proteomes" id="UP000295122"/>
    </source>
</evidence>
<feature type="region of interest" description="Disordered" evidence="2">
    <location>
        <begin position="1"/>
        <end position="38"/>
    </location>
</feature>
<comment type="function">
    <text evidence="1">A possible function for this protein is to guide the assembly of the membrane sector of the ATPase enzyme complex.</text>
</comment>
<name>A0A4R7C957_9HYPH</name>
<gene>
    <name evidence="4" type="ORF">EV668_1840</name>
</gene>
<dbReference type="Proteomes" id="UP000295122">
    <property type="component" value="Unassembled WGS sequence"/>
</dbReference>
<dbReference type="PIRSF" id="PIRSF032126">
    <property type="entry name" value="F0F1_ATP_synthase_subunit_I"/>
    <property type="match status" value="1"/>
</dbReference>
<reference evidence="4 5" key="1">
    <citation type="submission" date="2019-03" db="EMBL/GenBank/DDBJ databases">
        <title>Genomic Encyclopedia of Type Strains, Phase IV (KMG-IV): sequencing the most valuable type-strain genomes for metagenomic binning, comparative biology and taxonomic classification.</title>
        <authorList>
            <person name="Goeker M."/>
        </authorList>
    </citation>
    <scope>NUCLEOTIDE SEQUENCE [LARGE SCALE GENOMIC DNA]</scope>
    <source>
        <strain evidence="4 5">DSM 25903</strain>
    </source>
</reference>
<dbReference type="InterPro" id="IPR032820">
    <property type="entry name" value="ATPase_put"/>
</dbReference>
<accession>A0A4R7C957</accession>
<comment type="caution">
    <text evidence="4">The sequence shown here is derived from an EMBL/GenBank/DDBJ whole genome shotgun (WGS) entry which is preliminary data.</text>
</comment>